<evidence type="ECO:0000256" key="6">
    <source>
        <dbReference type="ARBA" id="ARBA00023136"/>
    </source>
</evidence>
<feature type="transmembrane region" description="Helical" evidence="9">
    <location>
        <begin position="551"/>
        <end position="571"/>
    </location>
</feature>
<gene>
    <name evidence="11" type="primary">ABSGL_10946.1 scaffold 12033</name>
</gene>
<comment type="subcellular location">
    <subcellularLocation>
        <location evidence="1">Membrane</location>
        <topology evidence="1">Multi-pass membrane protein</topology>
    </subcellularLocation>
</comment>
<dbReference type="STRING" id="4829.A0A168QM66"/>
<feature type="transmembrane region" description="Helical" evidence="9">
    <location>
        <begin position="961"/>
        <end position="984"/>
    </location>
</feature>
<dbReference type="GO" id="GO:0046513">
    <property type="term" value="P:ceramide biosynthetic process"/>
    <property type="evidence" value="ECO:0007669"/>
    <property type="project" value="InterPro"/>
</dbReference>
<dbReference type="InterPro" id="IPR005185">
    <property type="entry name" value="YccF"/>
</dbReference>
<feature type="transmembrane region" description="Helical" evidence="9">
    <location>
        <begin position="483"/>
        <end position="505"/>
    </location>
</feature>
<dbReference type="FunCoup" id="A0A168QM66">
    <property type="interactions" value="171"/>
</dbReference>
<organism evidence="11">
    <name type="scientific">Absidia glauca</name>
    <name type="common">Pin mould</name>
    <dbReference type="NCBI Taxonomy" id="4829"/>
    <lineage>
        <taxon>Eukaryota</taxon>
        <taxon>Fungi</taxon>
        <taxon>Fungi incertae sedis</taxon>
        <taxon>Mucoromycota</taxon>
        <taxon>Mucoromycotina</taxon>
        <taxon>Mucoromycetes</taxon>
        <taxon>Mucorales</taxon>
        <taxon>Cunninghamellaceae</taxon>
        <taxon>Absidia</taxon>
    </lineage>
</organism>
<dbReference type="InParanoid" id="A0A168QM66"/>
<evidence type="ECO:0000256" key="1">
    <source>
        <dbReference type="ARBA" id="ARBA00004141"/>
    </source>
</evidence>
<dbReference type="SMART" id="SM00724">
    <property type="entry name" value="TLC"/>
    <property type="match status" value="1"/>
</dbReference>
<feature type="transmembrane region" description="Helical" evidence="9">
    <location>
        <begin position="879"/>
        <end position="896"/>
    </location>
</feature>
<feature type="transmembrane region" description="Helical" evidence="9">
    <location>
        <begin position="1057"/>
        <end position="1079"/>
    </location>
</feature>
<protein>
    <recommendedName>
        <fullName evidence="10">TLC domain-containing protein</fullName>
    </recommendedName>
</protein>
<keyword evidence="6 7" id="KW-0472">Membrane</keyword>
<dbReference type="GO" id="GO:0050291">
    <property type="term" value="F:sphingosine N-acyltransferase activity"/>
    <property type="evidence" value="ECO:0007669"/>
    <property type="project" value="InterPro"/>
</dbReference>
<feature type="transmembrane region" description="Helical" evidence="9">
    <location>
        <begin position="517"/>
        <end position="539"/>
    </location>
</feature>
<feature type="transmembrane region" description="Helical" evidence="9">
    <location>
        <begin position="329"/>
        <end position="362"/>
    </location>
</feature>
<feature type="compositionally biased region" description="Polar residues" evidence="8">
    <location>
        <begin position="106"/>
        <end position="116"/>
    </location>
</feature>
<evidence type="ECO:0000256" key="8">
    <source>
        <dbReference type="SAM" id="MobiDB-lite"/>
    </source>
</evidence>
<feature type="transmembrane region" description="Helical" evidence="9">
    <location>
        <begin position="1232"/>
        <end position="1252"/>
    </location>
</feature>
<dbReference type="Gene3D" id="1.20.1420.30">
    <property type="entry name" value="NCX, central ion-binding region"/>
    <property type="match status" value="1"/>
</dbReference>
<feature type="transmembrane region" description="Helical" evidence="9">
    <location>
        <begin position="795"/>
        <end position="824"/>
    </location>
</feature>
<evidence type="ECO:0000256" key="5">
    <source>
        <dbReference type="ARBA" id="ARBA00022989"/>
    </source>
</evidence>
<feature type="region of interest" description="Disordered" evidence="8">
    <location>
        <begin position="1"/>
        <end position="118"/>
    </location>
</feature>
<name>A0A168QM66_ABSGL</name>
<feature type="compositionally biased region" description="Acidic residues" evidence="8">
    <location>
        <begin position="84"/>
        <end position="96"/>
    </location>
</feature>
<keyword evidence="12" id="KW-1185">Reference proteome</keyword>
<comment type="similarity">
    <text evidence="3">Belongs to the sphingosine N-acyltransferase family.</text>
</comment>
<dbReference type="Pfam" id="PF03798">
    <property type="entry name" value="TRAM_LAG1_CLN8"/>
    <property type="match status" value="1"/>
</dbReference>
<dbReference type="PANTHER" id="PTHR12560">
    <property type="entry name" value="LONGEVITY ASSURANCE FACTOR 1 LAG1"/>
    <property type="match status" value="1"/>
</dbReference>
<dbReference type="PROSITE" id="PS50922">
    <property type="entry name" value="TLC"/>
    <property type="match status" value="1"/>
</dbReference>
<dbReference type="EMBL" id="LT554417">
    <property type="protein sequence ID" value="SAM05080.1"/>
    <property type="molecule type" value="Genomic_DNA"/>
</dbReference>
<feature type="compositionally biased region" description="Low complexity" evidence="8">
    <location>
        <begin position="8"/>
        <end position="17"/>
    </location>
</feature>
<dbReference type="InterPro" id="IPR006634">
    <property type="entry name" value="TLC-dom"/>
</dbReference>
<dbReference type="InterPro" id="IPR004837">
    <property type="entry name" value="NaCa_Exmemb"/>
</dbReference>
<feature type="domain" description="TLC" evidence="10">
    <location>
        <begin position="1047"/>
        <end position="1260"/>
    </location>
</feature>
<dbReference type="InterPro" id="IPR016439">
    <property type="entry name" value="Lag1/Lac1-like"/>
</dbReference>
<keyword evidence="5 9" id="KW-1133">Transmembrane helix</keyword>
<feature type="compositionally biased region" description="Basic and acidic residues" evidence="8">
    <location>
        <begin position="686"/>
        <end position="699"/>
    </location>
</feature>
<feature type="transmembrane region" description="Helical" evidence="9">
    <location>
        <begin position="419"/>
        <end position="439"/>
    </location>
</feature>
<keyword evidence="4 7" id="KW-0812">Transmembrane</keyword>
<feature type="transmembrane region" description="Helical" evidence="9">
    <location>
        <begin position="451"/>
        <end position="471"/>
    </location>
</feature>
<evidence type="ECO:0000313" key="12">
    <source>
        <dbReference type="Proteomes" id="UP000078561"/>
    </source>
</evidence>
<accession>A0A168QM66</accession>
<dbReference type="Pfam" id="PF01699">
    <property type="entry name" value="Na_Ca_ex"/>
    <property type="match status" value="1"/>
</dbReference>
<feature type="transmembrane region" description="Helical" evidence="9">
    <location>
        <begin position="1182"/>
        <end position="1206"/>
    </location>
</feature>
<evidence type="ECO:0000256" key="2">
    <source>
        <dbReference type="ARBA" id="ARBA00008170"/>
    </source>
</evidence>
<proteinExistence type="inferred from homology"/>
<evidence type="ECO:0000256" key="3">
    <source>
        <dbReference type="ARBA" id="ARBA00009808"/>
    </source>
</evidence>
<feature type="transmembrane region" description="Helical" evidence="9">
    <location>
        <begin position="619"/>
        <end position="639"/>
    </location>
</feature>
<dbReference type="GO" id="GO:0055085">
    <property type="term" value="P:transmembrane transport"/>
    <property type="evidence" value="ECO:0007669"/>
    <property type="project" value="InterPro"/>
</dbReference>
<evidence type="ECO:0000313" key="11">
    <source>
        <dbReference type="EMBL" id="SAM05080.1"/>
    </source>
</evidence>
<feature type="compositionally biased region" description="Low complexity" evidence="8">
    <location>
        <begin position="720"/>
        <end position="754"/>
    </location>
</feature>
<feature type="transmembrane region" description="Helical" evidence="9">
    <location>
        <begin position="844"/>
        <end position="867"/>
    </location>
</feature>
<dbReference type="Proteomes" id="UP000078561">
    <property type="component" value="Unassembled WGS sequence"/>
</dbReference>
<evidence type="ECO:0000256" key="9">
    <source>
        <dbReference type="SAM" id="Phobius"/>
    </source>
</evidence>
<dbReference type="InterPro" id="IPR044880">
    <property type="entry name" value="NCX_ion-bd_dom_sf"/>
</dbReference>
<feature type="transmembrane region" description="Helical" evidence="9">
    <location>
        <begin position="1011"/>
        <end position="1028"/>
    </location>
</feature>
<comment type="similarity">
    <text evidence="2">Belongs to the Ca(2+):cation antiporter (CaCA) (TC 2.A.19) family.</text>
</comment>
<dbReference type="PANTHER" id="PTHR12560:SF0">
    <property type="entry name" value="LD18904P"/>
    <property type="match status" value="1"/>
</dbReference>
<feature type="transmembrane region" description="Helical" evidence="9">
    <location>
        <begin position="205"/>
        <end position="229"/>
    </location>
</feature>
<dbReference type="AlphaFoldDB" id="A0A168QM66"/>
<dbReference type="GO" id="GO:0016020">
    <property type="term" value="C:membrane"/>
    <property type="evidence" value="ECO:0007669"/>
    <property type="project" value="UniProtKB-SubCell"/>
</dbReference>
<reference evidence="11" key="1">
    <citation type="submission" date="2016-04" db="EMBL/GenBank/DDBJ databases">
        <authorList>
            <person name="Evans L.H."/>
            <person name="Alamgir A."/>
            <person name="Owens N."/>
            <person name="Weber N.D."/>
            <person name="Virtaneva K."/>
            <person name="Barbian K."/>
            <person name="Babar A."/>
            <person name="Rosenke K."/>
        </authorList>
    </citation>
    <scope>NUCLEOTIDE SEQUENCE [LARGE SCALE GENOMIC DNA]</scope>
    <source>
        <strain evidence="11">CBS 101.48</strain>
    </source>
</reference>
<sequence length="1279" mass="144256">MAPTALPSSHGGSSSDSQLTQDDNTQRPLSRQHINYGSLDNEPAMITPAQRQQEEQDSMTRPPMTERQHSSSRNNVSARFLGDGDNDSSDNEEDRDSDNPTVPGFPNNTDNGQDNSSARRRVTIRRHPSHNSNIANDDQRSFDSLEREMTLKDRQEAMNKRHPFGLPIWKPALYKKSRSVVRRANNALHSSPSSSPELFLHPGNILWLLLFGWWLAFVIFLLSLVMMIFPPNGRSYGLVMRELAFYLLWPFGRYVERTIDISPSSLETGHSGTSDNFSVAVDEDDQATTMNDDEHTGLLGGHPQTTNGHSLSRWYASLVAGYKLGPAAWIYYVLFFTVITPLLMLVSTICWFCVITIPMAKLNYLLVRHLRRHPLSLRFKSSPSGHSQLTATGGKPTVILLCTYQAVGWQYYKYTYDGINIIFINLIPLIFFVILDEFVLKHYIPDSFICAPFFVFALSLASVIPLSYFIGMGVSSVSAQSSMGVAAAINATFGSIIEIILYSVALMSGKSRLVEGSLIGSFLAGVLLMPGMSMISSSVKRKEQRFNAKSAGVTSTMLIMAIIGALTPTIFYQMFGSFELKCVGCPDGSTNGTISCSRCYYDQLNPTIDPVYQNSVKPLMWLCAAILPSVYFIGLIFSLHTHVEMIWDSGKSHSNQQQESYYQKLLPSHIISQLVHSSKQQHHRQLHQEDPRQSDRLNNDDNAIIPPSPIVTVTYPSYDNNSNSNNNSTINSTSLLSSRPSLPTSTSAPSPISSMAGPTPPTVSAFIHAKEPDEEDDEEEMAGHDSPNWGKAKSYTILCACTILYAIIAEILVDTVDLVCLLQIPSMVAFSYWLNYGKEELAQYTFSLVFPRWDVITVIFSVFLLTYTYQEGKANYFKGSILILSYFVLILAFYFIPPFSETGFITVITNAMATSDPLLKRNLVSTAPKSALEVFSRHELGKPLSTFPPDLPLPNALCAPLFYYCWFIEITGTLSIMALMGYVVGVPLAEKCLFATHAVGPDSYGKGRNDVYFVGFWVVAFTFLRAASMRYMYHPLTKALGIQSFAKRQRLAEQGFLFTYYAVFWTVGMTLMYNSPYWFDTAHYWIDYPHHHTSRGMKYYYLMQMSFWFQQLYTIHTEKRRKDHLAMVTHHVVTLILLITSYIGNFIRVGNAVLCCMDVSDILLATAKILKYMEFTTICDVTFGLFALSWPITRHGFFTVIVWSTLTEPNKYVDLKWEPEKGYYMTPTVQKLYTGLFMILNIIMIYWFAMIIKVITRVLQGNNAEDTRSDNEEDDHDEK</sequence>
<feature type="region of interest" description="Disordered" evidence="8">
    <location>
        <begin position="677"/>
        <end position="758"/>
    </location>
</feature>
<feature type="compositionally biased region" description="Polar residues" evidence="8">
    <location>
        <begin position="18"/>
        <end position="35"/>
    </location>
</feature>
<evidence type="ECO:0000256" key="4">
    <source>
        <dbReference type="ARBA" id="ARBA00022692"/>
    </source>
</evidence>
<evidence type="ECO:0000256" key="7">
    <source>
        <dbReference type="PROSITE-ProRule" id="PRU00205"/>
    </source>
</evidence>
<dbReference type="Pfam" id="PF03733">
    <property type="entry name" value="YccF"/>
    <property type="match status" value="1"/>
</dbReference>
<evidence type="ECO:0000259" key="10">
    <source>
        <dbReference type="PROSITE" id="PS50922"/>
    </source>
</evidence>
<feature type="transmembrane region" description="Helical" evidence="9">
    <location>
        <begin position="1125"/>
        <end position="1143"/>
    </location>
</feature>
<dbReference type="OrthoDB" id="16982at2759"/>